<dbReference type="Proteomes" id="UP000177876">
    <property type="component" value="Unassembled WGS sequence"/>
</dbReference>
<reference evidence="9 10" key="1">
    <citation type="journal article" date="2016" name="Nat. Commun.">
        <title>Thousands of microbial genomes shed light on interconnected biogeochemical processes in an aquifer system.</title>
        <authorList>
            <person name="Anantharaman K."/>
            <person name="Brown C.T."/>
            <person name="Hug L.A."/>
            <person name="Sharon I."/>
            <person name="Castelle C.J."/>
            <person name="Probst A.J."/>
            <person name="Thomas B.C."/>
            <person name="Singh A."/>
            <person name="Wilkins M.J."/>
            <person name="Karaoz U."/>
            <person name="Brodie E.L."/>
            <person name="Williams K.H."/>
            <person name="Hubbard S.S."/>
            <person name="Banfield J.F."/>
        </authorList>
    </citation>
    <scope>NUCLEOTIDE SEQUENCE [LARGE SCALE GENOMIC DNA]</scope>
</reference>
<dbReference type="GO" id="GO:0016780">
    <property type="term" value="F:phosphotransferase activity, for other substituted phosphate groups"/>
    <property type="evidence" value="ECO:0007669"/>
    <property type="project" value="TreeGrafter"/>
</dbReference>
<dbReference type="NCBIfam" id="TIGR03025">
    <property type="entry name" value="EPS_sugtrans"/>
    <property type="match status" value="1"/>
</dbReference>
<protein>
    <recommendedName>
        <fullName evidence="8">Bacterial sugar transferase domain-containing protein</fullName>
    </recommendedName>
</protein>
<comment type="similarity">
    <text evidence="2">Belongs to the bacterial sugar transferase family.</text>
</comment>
<feature type="domain" description="Bacterial sugar transferase" evidence="8">
    <location>
        <begin position="328"/>
        <end position="517"/>
    </location>
</feature>
<evidence type="ECO:0000256" key="7">
    <source>
        <dbReference type="SAM" id="Phobius"/>
    </source>
</evidence>
<comment type="caution">
    <text evidence="9">The sequence shown here is derived from an EMBL/GenBank/DDBJ whole genome shotgun (WGS) entry which is preliminary data.</text>
</comment>
<organism evidence="9 10">
    <name type="scientific">Candidatus Solincola sediminis</name>
    <dbReference type="NCBI Taxonomy" id="1797199"/>
    <lineage>
        <taxon>Bacteria</taxon>
        <taxon>Bacillati</taxon>
        <taxon>Actinomycetota</taxon>
        <taxon>Candidatus Geothermincolia</taxon>
        <taxon>Candidatus Geothermincolales</taxon>
        <taxon>Candidatus Geothermincolaceae</taxon>
        <taxon>Candidatus Solincola</taxon>
    </lineage>
</organism>
<dbReference type="GO" id="GO:0016020">
    <property type="term" value="C:membrane"/>
    <property type="evidence" value="ECO:0007669"/>
    <property type="project" value="UniProtKB-SubCell"/>
</dbReference>
<dbReference type="Pfam" id="PF13727">
    <property type="entry name" value="CoA_binding_3"/>
    <property type="match status" value="1"/>
</dbReference>
<dbReference type="Pfam" id="PF02397">
    <property type="entry name" value="Bac_transf"/>
    <property type="match status" value="1"/>
</dbReference>
<keyword evidence="5 7" id="KW-1133">Transmembrane helix</keyword>
<dbReference type="AlphaFoldDB" id="A0A1F2WJ06"/>
<evidence type="ECO:0000256" key="5">
    <source>
        <dbReference type="ARBA" id="ARBA00022989"/>
    </source>
</evidence>
<keyword evidence="3" id="KW-0808">Transferase</keyword>
<evidence type="ECO:0000256" key="6">
    <source>
        <dbReference type="ARBA" id="ARBA00023136"/>
    </source>
</evidence>
<evidence type="ECO:0000256" key="4">
    <source>
        <dbReference type="ARBA" id="ARBA00022692"/>
    </source>
</evidence>
<comment type="subcellular location">
    <subcellularLocation>
        <location evidence="1">Membrane</location>
        <topology evidence="1">Multi-pass membrane protein</topology>
    </subcellularLocation>
</comment>
<dbReference type="InterPro" id="IPR017475">
    <property type="entry name" value="EPS_sugar_tfrase"/>
</dbReference>
<dbReference type="Gene3D" id="3.40.50.720">
    <property type="entry name" value="NAD(P)-binding Rossmann-like Domain"/>
    <property type="match status" value="1"/>
</dbReference>
<keyword evidence="4 7" id="KW-0812">Transmembrane</keyword>
<dbReference type="EMBL" id="MELK01000040">
    <property type="protein sequence ID" value="OFW56848.1"/>
    <property type="molecule type" value="Genomic_DNA"/>
</dbReference>
<evidence type="ECO:0000313" key="9">
    <source>
        <dbReference type="EMBL" id="OFW56848.1"/>
    </source>
</evidence>
<feature type="transmembrane region" description="Helical" evidence="7">
    <location>
        <begin position="333"/>
        <end position="354"/>
    </location>
</feature>
<evidence type="ECO:0000313" key="10">
    <source>
        <dbReference type="Proteomes" id="UP000177876"/>
    </source>
</evidence>
<feature type="transmembrane region" description="Helical" evidence="7">
    <location>
        <begin position="155"/>
        <end position="173"/>
    </location>
</feature>
<dbReference type="InterPro" id="IPR036291">
    <property type="entry name" value="NAD(P)-bd_dom_sf"/>
</dbReference>
<feature type="transmembrane region" description="Helical" evidence="7">
    <location>
        <begin position="131"/>
        <end position="149"/>
    </location>
</feature>
<dbReference type="STRING" id="1797197.A2Y75_06700"/>
<dbReference type="PANTHER" id="PTHR30576">
    <property type="entry name" value="COLANIC BIOSYNTHESIS UDP-GLUCOSE LIPID CARRIER TRANSFERASE"/>
    <property type="match status" value="1"/>
</dbReference>
<evidence type="ECO:0000256" key="2">
    <source>
        <dbReference type="ARBA" id="ARBA00006464"/>
    </source>
</evidence>
<proteinExistence type="inferred from homology"/>
<evidence type="ECO:0000256" key="1">
    <source>
        <dbReference type="ARBA" id="ARBA00004141"/>
    </source>
</evidence>
<feature type="transmembrane region" description="Helical" evidence="7">
    <location>
        <begin position="48"/>
        <end position="69"/>
    </location>
</feature>
<dbReference type="InterPro" id="IPR003362">
    <property type="entry name" value="Bact_transf"/>
</dbReference>
<dbReference type="SUPFAM" id="SSF51735">
    <property type="entry name" value="NAD(P)-binding Rossmann-fold domains"/>
    <property type="match status" value="1"/>
</dbReference>
<name>A0A1F2WJ06_9ACTN</name>
<evidence type="ECO:0000259" key="8">
    <source>
        <dbReference type="Pfam" id="PF02397"/>
    </source>
</evidence>
<feature type="transmembrane region" description="Helical" evidence="7">
    <location>
        <begin position="89"/>
        <end position="110"/>
    </location>
</feature>
<gene>
    <name evidence="9" type="ORF">A2Y75_06700</name>
</gene>
<evidence type="ECO:0000256" key="3">
    <source>
        <dbReference type="ARBA" id="ARBA00022679"/>
    </source>
</evidence>
<dbReference type="PANTHER" id="PTHR30576:SF10">
    <property type="entry name" value="SLL5057 PROTEIN"/>
    <property type="match status" value="1"/>
</dbReference>
<accession>A0A1F2WJ06</accession>
<keyword evidence="6 7" id="KW-0472">Membrane</keyword>
<sequence>MSEQDIVPQMAQMSFPGTVEISDAELQALLSEADLRLLRRPLPRKVEAAVRIFALVAIDFLAVMAAIWFSYWLRYENGLVTSHLASETFIPLQHIAVPLLAWFPFLLLSLKLSGMYEVKQRIHALDKIPRIFGAVNAYIVSFLLLSFVLNAPAMVRGFLVFFWISCILFILLGRTILQMAMSFAGISDSMTRKTLIVGSGKVGKELARKLLFHQKFGLAPVGFIDDDPLYSEFKEPELQDLKVLGGLNDFCRIMKDFRIEKVIIAFTGGNAEQLLDLASKCNKRGVECSIVPRLFEVITNEIEVNEIGGIPLLRIQEKRLSRIENVLKTVEDYSIAVLALLILWPLILVTSIIIKFDSPGPVFFRHKRVGKNGKCFGCIKFRSMYENAEAMQADLVEEDMGEHGWLCWKKEDDPRVTRVGKWIRKLSIDELPQVFNVIAGHMSIVGPRPHIKEEVAEYKEWHKQRLNVKPGITGLWQVSGRSELPFDEMIKLDLYYIERWSPWQDFKIIMRTVSAVFTMKGSC</sequence>